<reference evidence="1 2" key="1">
    <citation type="journal article" date="2012" name="J. Bacteriol.">
        <title>Complete genome sequences of Methylophaga sp. strain JAM1 and Methylophaga sp. strain JAM7.</title>
        <authorList>
            <person name="Villeneuve C."/>
            <person name="Martineau C."/>
            <person name="Mauffrey F."/>
            <person name="Villemur R."/>
        </authorList>
    </citation>
    <scope>NUCLEOTIDE SEQUENCE [LARGE SCALE GENOMIC DNA]</scope>
    <source>
        <strain evidence="1 2">JAM1</strain>
    </source>
</reference>
<protein>
    <submittedName>
        <fullName evidence="1">Uncharacterized protein</fullName>
    </submittedName>
</protein>
<dbReference type="AlphaFoldDB" id="I1XJM0"/>
<dbReference type="PATRIC" id="fig|754476.3.peg.1746"/>
<evidence type="ECO:0000313" key="1">
    <source>
        <dbReference type="EMBL" id="AFI84589.1"/>
    </source>
</evidence>
<reference evidence="1 2" key="2">
    <citation type="journal article" date="2013" name="Int. J. Syst. Evol. Microbiol.">
        <title>Methylophaga nitratireducenticrescens sp. nov. and Methylophaga frappieri sp. nov., isolated from the biofilm of the methanol-fed denitrification system treating the seawater at the Montreal Biodome.</title>
        <authorList>
            <person name="Villeneuve C."/>
            <person name="Martineau C."/>
            <person name="Mauffrey F."/>
            <person name="Villemur R."/>
        </authorList>
    </citation>
    <scope>NUCLEOTIDE SEQUENCE [LARGE SCALE GENOMIC DNA]</scope>
    <source>
        <strain evidence="1 2">JAM1</strain>
    </source>
</reference>
<dbReference type="RefSeq" id="WP_014706960.1">
    <property type="nucleotide sequence ID" value="NZ_CP021973.1"/>
</dbReference>
<proteinExistence type="predicted"/>
<evidence type="ECO:0000313" key="2">
    <source>
        <dbReference type="Proteomes" id="UP000009144"/>
    </source>
</evidence>
<dbReference type="HOGENOM" id="CLU_2602008_0_0_6"/>
<sequence length="79" mass="8704">MASYYLASNPNLPNNGCDIHRVCPEGCPNLPPPVERINLGDLPDSKTAIHVARRKFYNHAHLIDGCAHCTNSTPHETLN</sequence>
<dbReference type="EMBL" id="CP003390">
    <property type="protein sequence ID" value="AFI84589.1"/>
    <property type="molecule type" value="Genomic_DNA"/>
</dbReference>
<dbReference type="Proteomes" id="UP000009144">
    <property type="component" value="Chromosome"/>
</dbReference>
<keyword evidence="2" id="KW-1185">Reference proteome</keyword>
<organism evidence="1 2">
    <name type="scientific">Methylophaga nitratireducenticrescens</name>
    <dbReference type="NCBI Taxonomy" id="754476"/>
    <lineage>
        <taxon>Bacteria</taxon>
        <taxon>Pseudomonadati</taxon>
        <taxon>Pseudomonadota</taxon>
        <taxon>Gammaproteobacteria</taxon>
        <taxon>Thiotrichales</taxon>
        <taxon>Piscirickettsiaceae</taxon>
        <taxon>Methylophaga</taxon>
    </lineage>
</organism>
<accession>I1XJM0</accession>
<gene>
    <name evidence="1" type="ordered locus">Q7A_1767</name>
</gene>
<dbReference type="KEGG" id="mej:Q7A_1767"/>
<name>I1XJM0_METNJ</name>